<name>A0ABY8BG91_9BURK</name>
<gene>
    <name evidence="2" type="ORF">PX653_00520</name>
</gene>
<feature type="chain" id="PRO_5045740758" evidence="1">
    <location>
        <begin position="30"/>
        <end position="393"/>
    </location>
</feature>
<evidence type="ECO:0000313" key="2">
    <source>
        <dbReference type="EMBL" id="WEF33309.1"/>
    </source>
</evidence>
<evidence type="ECO:0000313" key="3">
    <source>
        <dbReference type="Proteomes" id="UP001216510"/>
    </source>
</evidence>
<proteinExistence type="predicted"/>
<reference evidence="2 3" key="1">
    <citation type="submission" date="2023-02" db="EMBL/GenBank/DDBJ databases">
        <title>Gemone sequence of Telluria chitinolytica ACM 3522T.</title>
        <authorList>
            <person name="Frediansyah A."/>
            <person name="Miess H."/>
            <person name="Gross H."/>
        </authorList>
    </citation>
    <scope>NUCLEOTIDE SEQUENCE [LARGE SCALE GENOMIC DNA]</scope>
    <source>
        <strain evidence="2 3">ACM 3522</strain>
    </source>
</reference>
<sequence length="393" mass="44186">MRLAAFHFLKSAPLTALLSSCLLSGTAAAAQPDLTNTAAFDRTCTSVKRSVRMTVQEQQAFVICKDVALVQHIWTFVEQGSRRMKEGDPPHAEIALAVRAELTHARDQLRQSRQMLEKIRIRSAADGLLLVPATWVRDLDGDGEVSIAERHFFAIPARRDSPLTVRPPSNERDYYEREYNLKAAVRTDQSDILWSLSYHYFAEALVEMALSYQYRDGVKSDEAIFLAHPDGMRRAHQLLVRGIETSENMRRAVLAERDDNLEWLANPRQANTAFPVPLDDADFRVWGELMRHLIPLVKGRTVLPLGEKMGGSLAALARVCPEGQGFSVPALFADAPRYPLASLNRATWARYCRKIDTAHPASGLNAFIQSYADKPDQADSAAMRYLRRLLWVN</sequence>
<accession>A0ABY8BG91</accession>
<organism evidence="2 3">
    <name type="scientific">Pseudoduganella chitinolytica</name>
    <dbReference type="NCBI Taxonomy" id="34070"/>
    <lineage>
        <taxon>Bacteria</taxon>
        <taxon>Pseudomonadati</taxon>
        <taxon>Pseudomonadota</taxon>
        <taxon>Betaproteobacteria</taxon>
        <taxon>Burkholderiales</taxon>
        <taxon>Oxalobacteraceae</taxon>
        <taxon>Telluria group</taxon>
        <taxon>Pseudoduganella</taxon>
    </lineage>
</organism>
<dbReference type="Proteomes" id="UP001216510">
    <property type="component" value="Chromosome"/>
</dbReference>
<evidence type="ECO:0000256" key="1">
    <source>
        <dbReference type="SAM" id="SignalP"/>
    </source>
</evidence>
<feature type="signal peptide" evidence="1">
    <location>
        <begin position="1"/>
        <end position="29"/>
    </location>
</feature>
<protein>
    <submittedName>
        <fullName evidence="2">Uncharacterized protein</fullName>
    </submittedName>
</protein>
<keyword evidence="1" id="KW-0732">Signal</keyword>
<dbReference type="PROSITE" id="PS51257">
    <property type="entry name" value="PROKAR_LIPOPROTEIN"/>
    <property type="match status" value="1"/>
</dbReference>
<keyword evidence="3" id="KW-1185">Reference proteome</keyword>
<dbReference type="EMBL" id="CP119083">
    <property type="protein sequence ID" value="WEF33309.1"/>
    <property type="molecule type" value="Genomic_DNA"/>
</dbReference>
<dbReference type="RefSeq" id="WP_277416016.1">
    <property type="nucleotide sequence ID" value="NZ_CP119083.1"/>
</dbReference>